<dbReference type="EMBL" id="JAGMWT010000016">
    <property type="protein sequence ID" value="KAH7115183.1"/>
    <property type="molecule type" value="Genomic_DNA"/>
</dbReference>
<accession>A0A9P9D9I2</accession>
<keyword evidence="1" id="KW-0472">Membrane</keyword>
<reference evidence="2" key="1">
    <citation type="journal article" date="2021" name="Nat. Commun.">
        <title>Genetic determinants of endophytism in the Arabidopsis root mycobiome.</title>
        <authorList>
            <person name="Mesny F."/>
            <person name="Miyauchi S."/>
            <person name="Thiergart T."/>
            <person name="Pickel B."/>
            <person name="Atanasova L."/>
            <person name="Karlsson M."/>
            <person name="Huettel B."/>
            <person name="Barry K.W."/>
            <person name="Haridas S."/>
            <person name="Chen C."/>
            <person name="Bauer D."/>
            <person name="Andreopoulos W."/>
            <person name="Pangilinan J."/>
            <person name="LaButti K."/>
            <person name="Riley R."/>
            <person name="Lipzen A."/>
            <person name="Clum A."/>
            <person name="Drula E."/>
            <person name="Henrissat B."/>
            <person name="Kohler A."/>
            <person name="Grigoriev I.V."/>
            <person name="Martin F.M."/>
            <person name="Hacquard S."/>
        </authorList>
    </citation>
    <scope>NUCLEOTIDE SEQUENCE</scope>
    <source>
        <strain evidence="2">MPI-CAGE-CH-0243</strain>
    </source>
</reference>
<evidence type="ECO:0000313" key="2">
    <source>
        <dbReference type="EMBL" id="KAH7115183.1"/>
    </source>
</evidence>
<keyword evidence="1" id="KW-0812">Transmembrane</keyword>
<keyword evidence="1" id="KW-1133">Transmembrane helix</keyword>
<dbReference type="AlphaFoldDB" id="A0A9P9D9I2"/>
<organism evidence="2 3">
    <name type="scientific">Dendryphion nanum</name>
    <dbReference type="NCBI Taxonomy" id="256645"/>
    <lineage>
        <taxon>Eukaryota</taxon>
        <taxon>Fungi</taxon>
        <taxon>Dikarya</taxon>
        <taxon>Ascomycota</taxon>
        <taxon>Pezizomycotina</taxon>
        <taxon>Dothideomycetes</taxon>
        <taxon>Pleosporomycetidae</taxon>
        <taxon>Pleosporales</taxon>
        <taxon>Torulaceae</taxon>
        <taxon>Dendryphion</taxon>
    </lineage>
</organism>
<proteinExistence type="predicted"/>
<feature type="transmembrane region" description="Helical" evidence="1">
    <location>
        <begin position="29"/>
        <end position="56"/>
    </location>
</feature>
<sequence length="101" mass="11185">MAQFARHNFEVFESPLRASSHLCHNNYDFVALFATGTLLFPSLYGLFSIVSVSFILSTFSENSVVQAPPAFRRYVDRHGTPHLLLNTAANTLPAASSLYFG</sequence>
<evidence type="ECO:0000256" key="1">
    <source>
        <dbReference type="SAM" id="Phobius"/>
    </source>
</evidence>
<dbReference type="Proteomes" id="UP000700596">
    <property type="component" value="Unassembled WGS sequence"/>
</dbReference>
<comment type="caution">
    <text evidence="2">The sequence shown here is derived from an EMBL/GenBank/DDBJ whole genome shotgun (WGS) entry which is preliminary data.</text>
</comment>
<keyword evidence="3" id="KW-1185">Reference proteome</keyword>
<gene>
    <name evidence="2" type="ORF">B0J11DRAFT_618774</name>
</gene>
<evidence type="ECO:0000313" key="3">
    <source>
        <dbReference type="Proteomes" id="UP000700596"/>
    </source>
</evidence>
<name>A0A9P9D9I2_9PLEO</name>
<feature type="non-terminal residue" evidence="2">
    <location>
        <position position="101"/>
    </location>
</feature>
<protein>
    <submittedName>
        <fullName evidence="2">Uncharacterized protein</fullName>
    </submittedName>
</protein>